<evidence type="ECO:0000313" key="5">
    <source>
        <dbReference type="Proteomes" id="UP001165283"/>
    </source>
</evidence>
<dbReference type="InterPro" id="IPR050546">
    <property type="entry name" value="Glycosyl_Hydrlase_16"/>
</dbReference>
<comment type="caution">
    <text evidence="4">The sequence shown here is derived from an EMBL/GenBank/DDBJ whole genome shotgun (WGS) entry which is preliminary data.</text>
</comment>
<dbReference type="PROSITE" id="PS51762">
    <property type="entry name" value="GH16_2"/>
    <property type="match status" value="1"/>
</dbReference>
<dbReference type="CDD" id="cd00413">
    <property type="entry name" value="Glyco_hydrolase_16"/>
    <property type="match status" value="1"/>
</dbReference>
<proteinExistence type="inferred from homology"/>
<comment type="similarity">
    <text evidence="1">Belongs to the glycosyl hydrolase 16 family.</text>
</comment>
<sequence>MILIAGLVALALVATLVFVLVRPTGGDGGGSSDAGGGAAPASPAPAEPEVLEGDDTSAAKLLGWGEPVYTETFDGELGDEWQLYDGVGHGDNGRRSPEAISVDDGLLTITGDTEGTTGGMALDIGQMYGRWEGRVQAPPTDETYNALLLLWPDAEDWPEGGEVDFMEMTDPTRQKTKFFLHYSEDDLKIEGEVVADATQWRNWAVEWTPEHIVAYLDGKEWFRTEQTDALPPRPMHLTIQLDWFPEQGDEDPTNDVENSQMHVDWIRQYEYTP</sequence>
<organism evidence="4 5">
    <name type="scientific">Pseudonocardia humida</name>
    <dbReference type="NCBI Taxonomy" id="2800819"/>
    <lineage>
        <taxon>Bacteria</taxon>
        <taxon>Bacillati</taxon>
        <taxon>Actinomycetota</taxon>
        <taxon>Actinomycetes</taxon>
        <taxon>Pseudonocardiales</taxon>
        <taxon>Pseudonocardiaceae</taxon>
        <taxon>Pseudonocardia</taxon>
    </lineage>
</organism>
<keyword evidence="4" id="KW-0378">Hydrolase</keyword>
<accession>A0ABT0ZZ37</accession>
<evidence type="ECO:0000259" key="3">
    <source>
        <dbReference type="PROSITE" id="PS51762"/>
    </source>
</evidence>
<dbReference type="PANTHER" id="PTHR10963">
    <property type="entry name" value="GLYCOSYL HYDROLASE-RELATED"/>
    <property type="match status" value="1"/>
</dbReference>
<protein>
    <submittedName>
        <fullName evidence="4">Glycoside hydrolase family 16 protein</fullName>
    </submittedName>
</protein>
<dbReference type="GO" id="GO:0016787">
    <property type="term" value="F:hydrolase activity"/>
    <property type="evidence" value="ECO:0007669"/>
    <property type="project" value="UniProtKB-KW"/>
</dbReference>
<name>A0ABT0ZZ37_9PSEU</name>
<dbReference type="RefSeq" id="WP_252438323.1">
    <property type="nucleotide sequence ID" value="NZ_JAGSOV010000028.1"/>
</dbReference>
<evidence type="ECO:0000313" key="4">
    <source>
        <dbReference type="EMBL" id="MCO1656008.1"/>
    </source>
</evidence>
<gene>
    <name evidence="4" type="ORF">KDL28_13190</name>
</gene>
<reference evidence="4" key="1">
    <citation type="submission" date="2021-04" db="EMBL/GenBank/DDBJ databases">
        <title>Pseudonocardia sp. nov., isolated from sandy soil of mangrove forest.</title>
        <authorList>
            <person name="Zan Z."/>
            <person name="Huang R."/>
            <person name="Liu W."/>
        </authorList>
    </citation>
    <scope>NUCLEOTIDE SEQUENCE</scope>
    <source>
        <strain evidence="4">S2-4</strain>
    </source>
</reference>
<dbReference type="InterPro" id="IPR000757">
    <property type="entry name" value="Beta-glucanase-like"/>
</dbReference>
<dbReference type="Pfam" id="PF00722">
    <property type="entry name" value="Glyco_hydro_16"/>
    <property type="match status" value="1"/>
</dbReference>
<dbReference type="SUPFAM" id="SSF49899">
    <property type="entry name" value="Concanavalin A-like lectins/glucanases"/>
    <property type="match status" value="1"/>
</dbReference>
<feature type="region of interest" description="Disordered" evidence="2">
    <location>
        <begin position="28"/>
        <end position="51"/>
    </location>
</feature>
<dbReference type="InterPro" id="IPR013320">
    <property type="entry name" value="ConA-like_dom_sf"/>
</dbReference>
<dbReference type="PANTHER" id="PTHR10963:SF55">
    <property type="entry name" value="GLYCOSIDE HYDROLASE FAMILY 16 PROTEIN"/>
    <property type="match status" value="1"/>
</dbReference>
<dbReference type="EMBL" id="JAGSOV010000028">
    <property type="protein sequence ID" value="MCO1656008.1"/>
    <property type="molecule type" value="Genomic_DNA"/>
</dbReference>
<dbReference type="Gene3D" id="2.60.120.200">
    <property type="match status" value="1"/>
</dbReference>
<dbReference type="Proteomes" id="UP001165283">
    <property type="component" value="Unassembled WGS sequence"/>
</dbReference>
<keyword evidence="5" id="KW-1185">Reference proteome</keyword>
<feature type="compositionally biased region" description="Gly residues" evidence="2">
    <location>
        <begin position="28"/>
        <end position="38"/>
    </location>
</feature>
<evidence type="ECO:0000256" key="2">
    <source>
        <dbReference type="SAM" id="MobiDB-lite"/>
    </source>
</evidence>
<feature type="domain" description="GH16" evidence="3">
    <location>
        <begin position="62"/>
        <end position="273"/>
    </location>
</feature>
<evidence type="ECO:0000256" key="1">
    <source>
        <dbReference type="ARBA" id="ARBA00006865"/>
    </source>
</evidence>